<dbReference type="EMBL" id="BOMI01000017">
    <property type="protein sequence ID" value="GID72566.1"/>
    <property type="molecule type" value="Genomic_DNA"/>
</dbReference>
<protein>
    <submittedName>
        <fullName evidence="1">Uncharacterized protein</fullName>
    </submittedName>
</protein>
<keyword evidence="2" id="KW-1185">Reference proteome</keyword>
<dbReference type="Proteomes" id="UP000609879">
    <property type="component" value="Unassembled WGS sequence"/>
</dbReference>
<organism evidence="1 2">
    <name type="scientific">Paractinoplanes deccanensis</name>
    <dbReference type="NCBI Taxonomy" id="113561"/>
    <lineage>
        <taxon>Bacteria</taxon>
        <taxon>Bacillati</taxon>
        <taxon>Actinomycetota</taxon>
        <taxon>Actinomycetes</taxon>
        <taxon>Micromonosporales</taxon>
        <taxon>Micromonosporaceae</taxon>
        <taxon>Paractinoplanes</taxon>
    </lineage>
</organism>
<proteinExistence type="predicted"/>
<reference evidence="1 2" key="1">
    <citation type="submission" date="2021-01" db="EMBL/GenBank/DDBJ databases">
        <title>Whole genome shotgun sequence of Actinoplanes deccanensis NBRC 13994.</title>
        <authorList>
            <person name="Komaki H."/>
            <person name="Tamura T."/>
        </authorList>
    </citation>
    <scope>NUCLEOTIDE SEQUENCE [LARGE SCALE GENOMIC DNA]</scope>
    <source>
        <strain evidence="1 2">NBRC 13994</strain>
    </source>
</reference>
<accession>A0ABQ3XXV1</accession>
<comment type="caution">
    <text evidence="1">The sequence shown here is derived from an EMBL/GenBank/DDBJ whole genome shotgun (WGS) entry which is preliminary data.</text>
</comment>
<gene>
    <name evidence="1" type="ORF">Ade02nite_12070</name>
</gene>
<name>A0ABQ3XXV1_9ACTN</name>
<evidence type="ECO:0000313" key="2">
    <source>
        <dbReference type="Proteomes" id="UP000609879"/>
    </source>
</evidence>
<sequence>MAAPLGGRVLGGRVLGGRVLGGRVLGGRVLGGRVLRGRVQRDPLPTRHRAGVAVPGHNQAINRVRQGIATRSSTSVVR</sequence>
<evidence type="ECO:0000313" key="1">
    <source>
        <dbReference type="EMBL" id="GID72566.1"/>
    </source>
</evidence>